<dbReference type="Proteomes" id="UP000240475">
    <property type="component" value="Chromosome"/>
</dbReference>
<name>A0AAD0MZ68_PSESX</name>
<evidence type="ECO:0000313" key="1">
    <source>
        <dbReference type="EMBL" id="AVX25339.1"/>
    </source>
</evidence>
<accession>A0AAD0MZ68</accession>
<evidence type="ECO:0008006" key="3">
    <source>
        <dbReference type="Google" id="ProtNLM"/>
    </source>
</evidence>
<dbReference type="RefSeq" id="WP_024682711.1">
    <property type="nucleotide sequence ID" value="NZ_CP028490.1"/>
</dbReference>
<evidence type="ECO:0000313" key="2">
    <source>
        <dbReference type="Proteomes" id="UP000240475"/>
    </source>
</evidence>
<dbReference type="EMBL" id="CP028490">
    <property type="protein sequence ID" value="AVX25339.1"/>
    <property type="molecule type" value="Genomic_DNA"/>
</dbReference>
<protein>
    <recommendedName>
        <fullName evidence="3">Oxidoreductase</fullName>
    </recommendedName>
</protein>
<gene>
    <name evidence="1" type="ORF">DA456_19085</name>
</gene>
<organism evidence="1 2">
    <name type="scientific">Pseudomonas syringae pv. atrofaciens</name>
    <dbReference type="NCBI Taxonomy" id="192087"/>
    <lineage>
        <taxon>Bacteria</taxon>
        <taxon>Pseudomonadati</taxon>
        <taxon>Pseudomonadota</taxon>
        <taxon>Gammaproteobacteria</taxon>
        <taxon>Pseudomonadales</taxon>
        <taxon>Pseudomonadaceae</taxon>
        <taxon>Pseudomonas</taxon>
        <taxon>Pseudomonas syringae</taxon>
    </lineage>
</organism>
<sequence length="152" mass="16610">MQLSGLTLDRINRPGSSLGGCTVTERSYLDFRIDGCSVLDMLTSADGGHSDFMTPFASGFAQQNQAFVADLLCWDLPEGRAARVIIYICPECADIGCGAYSVEVERSDTGIVWDSFAYENGYESPRPISGIGPFVFDSDEYRRIIIEAPVLC</sequence>
<proteinExistence type="predicted"/>
<reference evidence="1 2" key="1">
    <citation type="submission" date="2018-04" db="EMBL/GenBank/DDBJ databases">
        <authorList>
            <person name="Cha J.-S."/>
        </authorList>
    </citation>
    <scope>NUCLEOTIDE SEQUENCE [LARGE SCALE GENOMIC DNA]</scope>
    <source>
        <strain evidence="1 2">LMG5095</strain>
    </source>
</reference>
<dbReference type="AlphaFoldDB" id="A0AAD0MZ68"/>